<dbReference type="Gene3D" id="3.40.630.30">
    <property type="match status" value="1"/>
</dbReference>
<dbReference type="PANTHER" id="PTHR43792">
    <property type="entry name" value="GNAT FAMILY, PUTATIVE (AFU_ORTHOLOGUE AFUA_3G00765)-RELATED-RELATED"/>
    <property type="match status" value="1"/>
</dbReference>
<proteinExistence type="predicted"/>
<comment type="caution">
    <text evidence="2">The sequence shown here is derived from an EMBL/GenBank/DDBJ whole genome shotgun (WGS) entry which is preliminary data.</text>
</comment>
<accession>A0ABS5VLR4</accession>
<dbReference type="InterPro" id="IPR016181">
    <property type="entry name" value="Acyl_CoA_acyltransferase"/>
</dbReference>
<dbReference type="SUPFAM" id="SSF55729">
    <property type="entry name" value="Acyl-CoA N-acyltransferases (Nat)"/>
    <property type="match status" value="1"/>
</dbReference>
<organism evidence="2 3">
    <name type="scientific">Chryseosolibacter indicus</name>
    <dbReference type="NCBI Taxonomy" id="2782351"/>
    <lineage>
        <taxon>Bacteria</taxon>
        <taxon>Pseudomonadati</taxon>
        <taxon>Bacteroidota</taxon>
        <taxon>Cytophagia</taxon>
        <taxon>Cytophagales</taxon>
        <taxon>Chryseotaleaceae</taxon>
        <taxon>Chryseosolibacter</taxon>
    </lineage>
</organism>
<dbReference type="InterPro" id="IPR051531">
    <property type="entry name" value="N-acetyltransferase"/>
</dbReference>
<keyword evidence="3" id="KW-1185">Reference proteome</keyword>
<dbReference type="RefSeq" id="WP_254152296.1">
    <property type="nucleotide sequence ID" value="NZ_JAHESD010000005.1"/>
</dbReference>
<dbReference type="InterPro" id="IPR000182">
    <property type="entry name" value="GNAT_dom"/>
</dbReference>
<dbReference type="Proteomes" id="UP000772618">
    <property type="component" value="Unassembled WGS sequence"/>
</dbReference>
<dbReference type="PROSITE" id="PS51186">
    <property type="entry name" value="GNAT"/>
    <property type="match status" value="1"/>
</dbReference>
<evidence type="ECO:0000313" key="3">
    <source>
        <dbReference type="Proteomes" id="UP000772618"/>
    </source>
</evidence>
<dbReference type="PANTHER" id="PTHR43792:SF1">
    <property type="entry name" value="N-ACETYLTRANSFERASE DOMAIN-CONTAINING PROTEIN"/>
    <property type="match status" value="1"/>
</dbReference>
<feature type="domain" description="N-acetyltransferase" evidence="1">
    <location>
        <begin position="13"/>
        <end position="166"/>
    </location>
</feature>
<gene>
    <name evidence="2" type="ORF">KK060_03830</name>
</gene>
<dbReference type="EMBL" id="JAHESD010000005">
    <property type="protein sequence ID" value="MBT1702393.1"/>
    <property type="molecule type" value="Genomic_DNA"/>
</dbReference>
<protein>
    <submittedName>
        <fullName evidence="2">GNAT family N-acetyltransferase</fullName>
    </submittedName>
</protein>
<name>A0ABS5VLR4_9BACT</name>
<sequence length="175" mass="20639">MTYLLDGEETERLKFRALNEDDFDSWVNYFNDPLSNKYWFPKYGNAFDECRRWFDNTFFRYQHNQGGMNVILEKSTGEIVGQCGLLIQNVDEVEELEVGYSLLPQFRGKGFAREAASKCICYAFKNNFKNSVISVIHEKNVESERVAVKNNMYLDKRTIYKSNPVKIYRIKNSYL</sequence>
<dbReference type="Pfam" id="PF13302">
    <property type="entry name" value="Acetyltransf_3"/>
    <property type="match status" value="1"/>
</dbReference>
<evidence type="ECO:0000313" key="2">
    <source>
        <dbReference type="EMBL" id="MBT1702393.1"/>
    </source>
</evidence>
<reference evidence="2 3" key="1">
    <citation type="submission" date="2021-05" db="EMBL/GenBank/DDBJ databases">
        <title>A Polyphasic approach of four new species of the genus Ohtaekwangia: Ohtaekwangia histidinii sp. nov., Ohtaekwangia cretensis sp. nov., Ohtaekwangia indiensis sp. nov., Ohtaekwangia reichenbachii sp. nov. from diverse environment.</title>
        <authorList>
            <person name="Octaviana S."/>
        </authorList>
    </citation>
    <scope>NUCLEOTIDE SEQUENCE [LARGE SCALE GENOMIC DNA]</scope>
    <source>
        <strain evidence="2 3">PWU20</strain>
    </source>
</reference>
<evidence type="ECO:0000259" key="1">
    <source>
        <dbReference type="PROSITE" id="PS51186"/>
    </source>
</evidence>
<dbReference type="CDD" id="cd04301">
    <property type="entry name" value="NAT_SF"/>
    <property type="match status" value="1"/>
</dbReference>